<accession>A0ABT3GCD2</accession>
<protein>
    <submittedName>
        <fullName evidence="2">Molybdopterin-dependent oxidoreductase</fullName>
    </submittedName>
</protein>
<evidence type="ECO:0000313" key="3">
    <source>
        <dbReference type="Proteomes" id="UP001320876"/>
    </source>
</evidence>
<organism evidence="2 3">
    <name type="scientific">Luteolibacter arcticus</name>
    <dbReference type="NCBI Taxonomy" id="1581411"/>
    <lineage>
        <taxon>Bacteria</taxon>
        <taxon>Pseudomonadati</taxon>
        <taxon>Verrucomicrobiota</taxon>
        <taxon>Verrucomicrobiia</taxon>
        <taxon>Verrucomicrobiales</taxon>
        <taxon>Verrucomicrobiaceae</taxon>
        <taxon>Luteolibacter</taxon>
    </lineage>
</organism>
<dbReference type="RefSeq" id="WP_264485390.1">
    <property type="nucleotide sequence ID" value="NZ_JAPDDT010000001.1"/>
</dbReference>
<dbReference type="InterPro" id="IPR008274">
    <property type="entry name" value="AldOxase/xan_DH_MoCoBD1"/>
</dbReference>
<dbReference type="Gene3D" id="3.90.1170.50">
    <property type="entry name" value="Aldehyde oxidase/xanthine dehydrogenase, a/b hammerhead"/>
    <property type="match status" value="1"/>
</dbReference>
<sequence length="688" mass="73613">MNDTDTAMLAFNRRRFFQILGGGILAVYLSDPLSAQERRGRRGGGPRPMEVSAWIHIGEDGTVQVFTGKTEVGQNIRTSLAQAVAEELEVPVSSIRMIMADTDLVPFDAGTFGSRSTPDMALHLRKAAAAAREALIDLAVKQWGMTDRHVVARDGKVLHQPLGKPPLFPPVSYSELMKGQKLLATVTDNVKLRPASDWKVAGTSVPKVDGRDFVTGKHDYTSDLSVPGMGYGKVLRPPRYGAKLKTLDDSAAKAMEGVTVVRDGDFVGVVAPSSWAAEKALAALKAEWDGGEGPSNKELFSILKNDIDRGDAGRAVDEALKSAAHRVEQTYTVQFIAHAPLEPRAGVAEWKDGKVTAWTGTQRPFGVKDELMQAFSLPGDKARVIVPDTGSGYGGKHSGEAAVEAARLAKVAGKPVKLVWTREEEFIWAYFRPAGVIEVKAGIDGEGELLAWDFHNHNSGGAAIETPYDVPAKNVRSHGSKSPLRQGSYRGLAAAANGFARESVMDELAAAAGIDPLEFRLKNLRNERLRAVLEAAAASFGWKDRKGHCGIACGIDKGGYIANCVEVEVKGKEVKVVRIVAAFECGAVVNPVHLKNQIEGSIVMGLGGALFEAIQFGGGKILNPAFSTYRVPRFSDVPPIEIVLVNRKDLPSAGAGECPIMAIAPAIGSAVFAATGKRPRAMPMLPEM</sequence>
<dbReference type="PANTHER" id="PTHR47495:SF1">
    <property type="entry name" value="BLL3820 PROTEIN"/>
    <property type="match status" value="1"/>
</dbReference>
<feature type="domain" description="Aldehyde oxidase/xanthine dehydrogenase a/b hammerhead" evidence="1">
    <location>
        <begin position="215"/>
        <end position="292"/>
    </location>
</feature>
<dbReference type="InterPro" id="IPR037165">
    <property type="entry name" value="AldOxase/xan_DH_Mopterin-bd_sf"/>
</dbReference>
<proteinExistence type="predicted"/>
<dbReference type="InterPro" id="IPR000674">
    <property type="entry name" value="Ald_Oxase/Xan_DH_a/b"/>
</dbReference>
<dbReference type="PIRSF" id="PIRSF036389">
    <property type="entry name" value="IOR_B"/>
    <property type="match status" value="1"/>
</dbReference>
<dbReference type="Pfam" id="PF20256">
    <property type="entry name" value="MoCoBD_2"/>
    <property type="match status" value="2"/>
</dbReference>
<dbReference type="Gene3D" id="3.30.365.10">
    <property type="entry name" value="Aldehyde oxidase/xanthine dehydrogenase, molybdopterin binding domain"/>
    <property type="match status" value="4"/>
</dbReference>
<evidence type="ECO:0000313" key="2">
    <source>
        <dbReference type="EMBL" id="MCW1921281.1"/>
    </source>
</evidence>
<evidence type="ECO:0000259" key="1">
    <source>
        <dbReference type="SMART" id="SM01008"/>
    </source>
</evidence>
<dbReference type="SUPFAM" id="SSF56003">
    <property type="entry name" value="Molybdenum cofactor-binding domain"/>
    <property type="match status" value="2"/>
</dbReference>
<dbReference type="Proteomes" id="UP001320876">
    <property type="component" value="Unassembled WGS sequence"/>
</dbReference>
<dbReference type="SMART" id="SM01008">
    <property type="entry name" value="Ald_Xan_dh_C"/>
    <property type="match status" value="1"/>
</dbReference>
<dbReference type="Pfam" id="PF02738">
    <property type="entry name" value="MoCoBD_1"/>
    <property type="match status" value="1"/>
</dbReference>
<name>A0ABT3GCD2_9BACT</name>
<dbReference type="InterPro" id="IPR046867">
    <property type="entry name" value="AldOxase/xan_DH_MoCoBD2"/>
</dbReference>
<dbReference type="InterPro" id="IPR012368">
    <property type="entry name" value="OxRdtase_Mopterin-bd_su_IorB"/>
</dbReference>
<dbReference type="PANTHER" id="PTHR47495">
    <property type="entry name" value="ALDEHYDE DEHYDROGENASE"/>
    <property type="match status" value="1"/>
</dbReference>
<dbReference type="InterPro" id="IPR052516">
    <property type="entry name" value="N-heterocyclic_Hydroxylase"/>
</dbReference>
<comment type="caution">
    <text evidence="2">The sequence shown here is derived from an EMBL/GenBank/DDBJ whole genome shotgun (WGS) entry which is preliminary data.</text>
</comment>
<keyword evidence="3" id="KW-1185">Reference proteome</keyword>
<dbReference type="EMBL" id="JAPDDT010000001">
    <property type="protein sequence ID" value="MCW1921281.1"/>
    <property type="molecule type" value="Genomic_DNA"/>
</dbReference>
<gene>
    <name evidence="2" type="ORF">OKA05_01875</name>
</gene>
<reference evidence="2 3" key="1">
    <citation type="submission" date="2022-10" db="EMBL/GenBank/DDBJ databases">
        <title>Luteolibacter arcticus strain CCTCC AB 2014275, whole genome shotgun sequencing project.</title>
        <authorList>
            <person name="Zhao G."/>
            <person name="Shen L."/>
        </authorList>
    </citation>
    <scope>NUCLEOTIDE SEQUENCE [LARGE SCALE GENOMIC DNA]</scope>
    <source>
        <strain evidence="2 3">CCTCC AB 2014275</strain>
    </source>
</reference>